<dbReference type="InterPro" id="IPR036291">
    <property type="entry name" value="NAD(P)-bd_dom_sf"/>
</dbReference>
<dbReference type="Gene3D" id="3.40.50.720">
    <property type="entry name" value="NAD(P)-binding Rossmann-like Domain"/>
    <property type="match status" value="2"/>
</dbReference>
<dbReference type="PROSITE" id="PS00671">
    <property type="entry name" value="D_2_HYDROXYACID_DH_3"/>
    <property type="match status" value="1"/>
</dbReference>
<dbReference type="InterPro" id="IPR029753">
    <property type="entry name" value="D-isomer_DH_CS"/>
</dbReference>
<evidence type="ECO:0000256" key="4">
    <source>
        <dbReference type="RuleBase" id="RU003719"/>
    </source>
</evidence>
<evidence type="ECO:0000256" key="2">
    <source>
        <dbReference type="ARBA" id="ARBA00023002"/>
    </source>
</evidence>
<dbReference type="InterPro" id="IPR006139">
    <property type="entry name" value="D-isomer_2_OHA_DH_cat_dom"/>
</dbReference>
<dbReference type="PANTHER" id="PTHR42789:SF1">
    <property type="entry name" value="D-ISOMER SPECIFIC 2-HYDROXYACID DEHYDROGENASE FAMILY PROTEIN (AFU_ORTHOLOGUE AFUA_6G10090)"/>
    <property type="match status" value="1"/>
</dbReference>
<dbReference type="FunFam" id="3.40.50.720:FF:000203">
    <property type="entry name" value="D-3-phosphoglycerate dehydrogenase (SerA)"/>
    <property type="match status" value="1"/>
</dbReference>
<keyword evidence="2 4" id="KW-0560">Oxidoreductase</keyword>
<comment type="similarity">
    <text evidence="1 4">Belongs to the D-isomer specific 2-hydroxyacid dehydrogenase family.</text>
</comment>
<dbReference type="GO" id="GO:0051287">
    <property type="term" value="F:NAD binding"/>
    <property type="evidence" value="ECO:0007669"/>
    <property type="project" value="InterPro"/>
</dbReference>
<dbReference type="GO" id="GO:0016616">
    <property type="term" value="F:oxidoreductase activity, acting on the CH-OH group of donors, NAD or NADP as acceptor"/>
    <property type="evidence" value="ECO:0007669"/>
    <property type="project" value="InterPro"/>
</dbReference>
<dbReference type="Pfam" id="PF02826">
    <property type="entry name" value="2-Hacid_dh_C"/>
    <property type="match status" value="1"/>
</dbReference>
<sequence length="321" mass="35356">MKILFCVGKSYYPIHQDMVRQLEAAGADVCCLMYDEAQDKQKIIHAIHDAEIYITAVSPADREVIDAAPQLKYILKTGTGLDNVAIEYATEKGICVSNAPGENAISVAELAIGLMVSISRMIPQLDRRTKDGHWNHSNGFECYGKTLGIIGFGAIGQRIARMASAFSMKLMTYGVHKDFDQAAEIGATFVDLDHLLAESDYIVISTSLKKTNFHMIDAGALEKMKQTAFLINVSRGALIDEPALLDALKKKKIAGAALDVFESEPPVPPLPHLENLIATPHIGGTTQESIWRVAQVTIENVRRFIRHELPTHVVNRVDTFK</sequence>
<dbReference type="Pfam" id="PF00389">
    <property type="entry name" value="2-Hacid_dh"/>
    <property type="match status" value="1"/>
</dbReference>
<feature type="domain" description="D-isomer specific 2-hydroxyacid dehydrogenase NAD-binding" evidence="6">
    <location>
        <begin position="112"/>
        <end position="283"/>
    </location>
</feature>
<reference evidence="7" key="1">
    <citation type="submission" date="2024-06" db="EMBL/GenBank/DDBJ databases">
        <authorList>
            <person name="Fan A."/>
            <person name="Zhang F.Y."/>
            <person name="Zhang L."/>
        </authorList>
    </citation>
    <scope>NUCLEOTIDE SEQUENCE</scope>
    <source>
        <strain evidence="7">Y61</strain>
    </source>
</reference>
<dbReference type="AlphaFoldDB" id="A0AAU8IIE3"/>
<feature type="domain" description="D-isomer specific 2-hydroxyacid dehydrogenase catalytic" evidence="5">
    <location>
        <begin position="13"/>
        <end position="315"/>
    </location>
</feature>
<evidence type="ECO:0000259" key="6">
    <source>
        <dbReference type="Pfam" id="PF02826"/>
    </source>
</evidence>
<evidence type="ECO:0000259" key="5">
    <source>
        <dbReference type="Pfam" id="PF00389"/>
    </source>
</evidence>
<protein>
    <submittedName>
        <fullName evidence="7">Phosphoglycerate dehydrogenase</fullName>
    </submittedName>
</protein>
<organism evidence="7">
    <name type="scientific">Sporolactobacillus sp. Y61</name>
    <dbReference type="NCBI Taxonomy" id="3160863"/>
    <lineage>
        <taxon>Bacteria</taxon>
        <taxon>Bacillati</taxon>
        <taxon>Bacillota</taxon>
        <taxon>Bacilli</taxon>
        <taxon>Bacillales</taxon>
        <taxon>Sporolactobacillaceae</taxon>
        <taxon>Sporolactobacillus</taxon>
    </lineage>
</organism>
<proteinExistence type="inferred from homology"/>
<dbReference type="InterPro" id="IPR006140">
    <property type="entry name" value="D-isomer_DH_NAD-bd"/>
</dbReference>
<dbReference type="SUPFAM" id="SSF51735">
    <property type="entry name" value="NAD(P)-binding Rossmann-fold domains"/>
    <property type="match status" value="1"/>
</dbReference>
<dbReference type="InterPro" id="IPR050857">
    <property type="entry name" value="D-2-hydroxyacid_DH"/>
</dbReference>
<dbReference type="EMBL" id="CP159510">
    <property type="protein sequence ID" value="XCJ18195.1"/>
    <property type="molecule type" value="Genomic_DNA"/>
</dbReference>
<keyword evidence="3" id="KW-0520">NAD</keyword>
<name>A0AAU8IIE3_9BACL</name>
<dbReference type="SUPFAM" id="SSF52283">
    <property type="entry name" value="Formate/glycerate dehydrogenase catalytic domain-like"/>
    <property type="match status" value="1"/>
</dbReference>
<dbReference type="PANTHER" id="PTHR42789">
    <property type="entry name" value="D-ISOMER SPECIFIC 2-HYDROXYACID DEHYDROGENASE FAMILY PROTEIN (AFU_ORTHOLOGUE AFUA_6G10090)"/>
    <property type="match status" value="1"/>
</dbReference>
<accession>A0AAU8IIE3</accession>
<evidence type="ECO:0000313" key="7">
    <source>
        <dbReference type="EMBL" id="XCJ18195.1"/>
    </source>
</evidence>
<dbReference type="CDD" id="cd12172">
    <property type="entry name" value="PGDH_like_2"/>
    <property type="match status" value="1"/>
</dbReference>
<evidence type="ECO:0000256" key="3">
    <source>
        <dbReference type="ARBA" id="ARBA00023027"/>
    </source>
</evidence>
<gene>
    <name evidence="7" type="ORF">ABNN70_07080</name>
</gene>
<evidence type="ECO:0000256" key="1">
    <source>
        <dbReference type="ARBA" id="ARBA00005854"/>
    </source>
</evidence>
<dbReference type="RefSeq" id="WP_353949266.1">
    <property type="nucleotide sequence ID" value="NZ_CP159510.1"/>
</dbReference>